<accession>A0ACB8UNT4</accession>
<protein>
    <submittedName>
        <fullName evidence="1">Rho GTPase activating protein</fullName>
    </submittedName>
</protein>
<reference evidence="1" key="1">
    <citation type="journal article" date="2022" name="bioRxiv">
        <title>Population genetic analysis of Ophidiomyces ophidiicola, the causative agent of snake fungal disease, indicates recent introductions to the USA.</title>
        <authorList>
            <person name="Ladner J.T."/>
            <person name="Palmer J.M."/>
            <person name="Ettinger C.L."/>
            <person name="Stajich J.E."/>
            <person name="Farrell T.M."/>
            <person name="Glorioso B.M."/>
            <person name="Lawson B."/>
            <person name="Price S.J."/>
            <person name="Stengle A.G."/>
            <person name="Grear D.A."/>
            <person name="Lorch J.M."/>
        </authorList>
    </citation>
    <scope>NUCLEOTIDE SEQUENCE</scope>
    <source>
        <strain evidence="1">NWHC 24266-5</strain>
    </source>
</reference>
<evidence type="ECO:0000313" key="1">
    <source>
        <dbReference type="EMBL" id="KAI2382360.1"/>
    </source>
</evidence>
<dbReference type="EMBL" id="JALBCA010000128">
    <property type="protein sequence ID" value="KAI2382360.1"/>
    <property type="molecule type" value="Genomic_DNA"/>
</dbReference>
<gene>
    <name evidence="1" type="primary">BEM3</name>
    <name evidence="1" type="ORF">LOY88_006092</name>
</gene>
<comment type="caution">
    <text evidence="1">The sequence shown here is derived from an EMBL/GenBank/DDBJ whole genome shotgun (WGS) entry which is preliminary data.</text>
</comment>
<proteinExistence type="predicted"/>
<sequence>MSHPRRHVADAEGQSPPSRPLNLPPGPSSSISQPRPAARAPPDHSSVAAGTAATLTPRLISHALAPIAGASPRPAGASSNTRSRQPSTPSQRPSRHAATPPLPVKSSGRTPNSTALSGFPVPPTARAHCASPTPSLSSILSASTLAAGPLVESPASALHHPSQHTASLASSSGSHTPSTPNPIHVSAMAESTGHRSVPRTSSIDSAISSLSSTSHSHKSSLDANVTPADIANLISAAGSPEAVIIHLLKEKQHAASQNAQLWKLVDKQRTMLLALNKDLERAVKEKEKYKKRLREYQNTPPPLPSTHPQNNDSQDNGISETGDSTQHHETALRMPLRVGGTSGTAPEACPTPMSLLQAADTDSKIQTGVTNDGSSPTIDSPSSPELIENRKSGRDDDGVDHPSVTSDTSQKTATLTKGDILPAPSGSKLPSKGTKVPPPSRKPPPAPLRLDEAQKVKLPVILDNRKDSDSEYDENPGHSEISNLERGRRRTREEDDWLRDAIITKEQEARSRSNKKKVKHFEPPESVQKEQAQAFLGVGLPSSPRSGVSSSPSPRLVAVNSPPPAQLSSVLQPGASDASGSDRSRVASPLSPGLPQSPRPEDRPIGSPIPRFPKDGGTLMSPPLSPQMNPGQFQNILNPTGAHLTTQNDKVEEIQSTFATDLEITNDIPVYKLTVEKDSPVSTRETPHTIYRGMVSSQYPDLLLPPNSLPLIDVKVSSSRLRPSRSSYLALKPVEEEPVFTLSVCSRTNGIELWRVEKAILSLPHFDQQVKQFSGFSGSLPERSIFSGHSPAKVDARRAALNTYFKALLTQPMDEDAALVVCQFLSTDAIEPRDDESNLLHGPGNGKPPISFGPDGKPRKEGYLTKRGKNFGGWKSRYFVLDGPELKYYESPGGPHLGTIKIQNAQIGKQSPSGKNQPPSQVEDDPENQYRHAFLVLEPKKRDSSALVRHVLCAESDAERDAWVETLLCYVEARDPDDEYQGSHSHISKSPSGAIPRARVQTKKGSSENVHLGRGEVLQALSYDDVVAAEAPIRGPSGGKASPPPLSSIPDYSARQFDPENSSPTYKTISAPTNGMRIQDAGAWGNKTSATSTKEKKRSIWGFRSTAGMDFTGHNSRRDSIGFPYDLPLDRKGPIRPVFGLPLADAVEFCGPRDFDCGLPAVVYRCLDYLRSQHAELEEGIFRLSGSNVVIKALKERFNTEGDLDFSEGDSYYDVHAVASLFKQYLRELPTTVLTKELHLDFIRVLDLDEKRQKIAAFHALVHRLPRPNLDLLKALSQFLIVIINNADVNKMTVRNVGIVFAPTLNMPAPVFSMFLTEFDAIFGDFLPGNTTQPVEISVNISHHLTPEDIRSPRQQMFSNLPTPSYHQNSFESHGTEGNVLKYRQFKSDNDTGLIPMRPSYDPPPIPEQRHDGTGSSLQVQSTSGMLASNNPTTKNKRRESSLLFMGIGK</sequence>
<organism evidence="1">
    <name type="scientific">Ophidiomyces ophidiicola</name>
    <dbReference type="NCBI Taxonomy" id="1387563"/>
    <lineage>
        <taxon>Eukaryota</taxon>
        <taxon>Fungi</taxon>
        <taxon>Dikarya</taxon>
        <taxon>Ascomycota</taxon>
        <taxon>Pezizomycotina</taxon>
        <taxon>Eurotiomycetes</taxon>
        <taxon>Eurotiomycetidae</taxon>
        <taxon>Onygenales</taxon>
        <taxon>Onygenaceae</taxon>
        <taxon>Ophidiomyces</taxon>
    </lineage>
</organism>
<name>A0ACB8UNT4_9EURO</name>